<reference evidence="1 2" key="1">
    <citation type="journal article" date="2016" name="Nat. Commun.">
        <title>Thousands of microbial genomes shed light on interconnected biogeochemical processes in an aquifer system.</title>
        <authorList>
            <person name="Anantharaman K."/>
            <person name="Brown C.T."/>
            <person name="Hug L.A."/>
            <person name="Sharon I."/>
            <person name="Castelle C.J."/>
            <person name="Probst A.J."/>
            <person name="Thomas B.C."/>
            <person name="Singh A."/>
            <person name="Wilkins M.J."/>
            <person name="Karaoz U."/>
            <person name="Brodie E.L."/>
            <person name="Williams K.H."/>
            <person name="Hubbard S.S."/>
            <person name="Banfield J.F."/>
        </authorList>
    </citation>
    <scope>NUCLEOTIDE SEQUENCE [LARGE SCALE GENOMIC DNA]</scope>
</reference>
<dbReference type="Pfam" id="PF02810">
    <property type="entry name" value="SEC-C"/>
    <property type="match status" value="1"/>
</dbReference>
<sequence>MKLGRNDPCPCGSGKKYKKCCQVKSVKNKNHNFVELTNFDDVLNCVPPKIGHGKNNKEISTEFPDACMLTPYVIARMTEAKRVAELGDSYLLKACQEYLKTGWSIDKVSKMSTDEIITQLRKYGISFSHEGFLKLVQGRNSAWEISEIWFEENDVSCTGKEEEFLGLAACELWKRLYPEHPSVEMLDDLMQEGYELLESGQRRRSCDLWWAVWLVLFERFTPEMTMIQDTASVFSGFQSIYNWCQDFENELINESYDPKYAKMGMSYCQQWITQFIDEEDLLQVNFRRALAEFFSQLERSKEAIDVLHEIVERWPKNIWGFIALADEYGHMFCSSGIVPYDEKKANEWLDEALRNCELEDCDLDMIEDRRKSYKSKKKKMKEKM</sequence>
<proteinExistence type="predicted"/>
<organism evidence="1 2">
    <name type="scientific">Candidatus Schekmanbacteria bacterium RBG_13_48_7</name>
    <dbReference type="NCBI Taxonomy" id="1817878"/>
    <lineage>
        <taxon>Bacteria</taxon>
        <taxon>Candidatus Schekmaniibacteriota</taxon>
    </lineage>
</organism>
<gene>
    <name evidence="1" type="ORF">A2161_06030</name>
</gene>
<accession>A0A1F7RN01</accession>
<evidence type="ECO:0000313" key="2">
    <source>
        <dbReference type="Proteomes" id="UP000179266"/>
    </source>
</evidence>
<comment type="caution">
    <text evidence="1">The sequence shown here is derived from an EMBL/GenBank/DDBJ whole genome shotgun (WGS) entry which is preliminary data.</text>
</comment>
<dbReference type="EMBL" id="MGDD01000297">
    <property type="protein sequence ID" value="OGL42952.1"/>
    <property type="molecule type" value="Genomic_DNA"/>
</dbReference>
<evidence type="ECO:0008006" key="3">
    <source>
        <dbReference type="Google" id="ProtNLM"/>
    </source>
</evidence>
<dbReference type="InterPro" id="IPR004027">
    <property type="entry name" value="SEC_C_motif"/>
</dbReference>
<name>A0A1F7RN01_9BACT</name>
<dbReference type="Proteomes" id="UP000179266">
    <property type="component" value="Unassembled WGS sequence"/>
</dbReference>
<dbReference type="SUPFAM" id="SSF103642">
    <property type="entry name" value="Sec-C motif"/>
    <property type="match status" value="1"/>
</dbReference>
<dbReference type="AlphaFoldDB" id="A0A1F7RN01"/>
<protein>
    <recommendedName>
        <fullName evidence="3">Zinc chelation protein SecC</fullName>
    </recommendedName>
</protein>
<dbReference type="Gene3D" id="3.10.450.50">
    <property type="match status" value="1"/>
</dbReference>
<evidence type="ECO:0000313" key="1">
    <source>
        <dbReference type="EMBL" id="OGL42952.1"/>
    </source>
</evidence>